<dbReference type="AlphaFoldDB" id="A0A7W9DTL9"/>
<name>A0A7W9DTL9_9ACTN</name>
<dbReference type="RefSeq" id="WP_184614724.1">
    <property type="nucleotide sequence ID" value="NZ_BOOS01000077.1"/>
</dbReference>
<protein>
    <submittedName>
        <fullName evidence="4">AcrR family transcriptional regulator</fullName>
    </submittedName>
</protein>
<dbReference type="Proteomes" id="UP000588112">
    <property type="component" value="Unassembled WGS sequence"/>
</dbReference>
<organism evidence="4 5">
    <name type="scientific">Sphaerisporangium krabiense</name>
    <dbReference type="NCBI Taxonomy" id="763782"/>
    <lineage>
        <taxon>Bacteria</taxon>
        <taxon>Bacillati</taxon>
        <taxon>Actinomycetota</taxon>
        <taxon>Actinomycetes</taxon>
        <taxon>Streptosporangiales</taxon>
        <taxon>Streptosporangiaceae</taxon>
        <taxon>Sphaerisporangium</taxon>
    </lineage>
</organism>
<evidence type="ECO:0000313" key="4">
    <source>
        <dbReference type="EMBL" id="MBB5629560.1"/>
    </source>
</evidence>
<accession>A0A7W9DTL9</accession>
<evidence type="ECO:0000256" key="1">
    <source>
        <dbReference type="ARBA" id="ARBA00023125"/>
    </source>
</evidence>
<keyword evidence="1 2" id="KW-0238">DNA-binding</keyword>
<sequence>MGRPPKFGRDQILDAALAIVAEDGPGAATMAAIAARLGAPTGSLYHRFGSRDLLIATLWLRGVRRFQDGFVAALAAGDPYAAALHTPRWCRDHPAEAAVLLLHRREDLAARWPAELGAEAAGADTRVRAALDAFAAERPGLDRERLVFALVDVPYGAVRRHLLARRPPPPLVDDLVLATCRAVLPPP</sequence>
<feature type="domain" description="HTH tetR-type" evidence="3">
    <location>
        <begin position="6"/>
        <end position="66"/>
    </location>
</feature>
<dbReference type="Pfam" id="PF00440">
    <property type="entry name" value="TetR_N"/>
    <property type="match status" value="1"/>
</dbReference>
<dbReference type="GO" id="GO:0003700">
    <property type="term" value="F:DNA-binding transcription factor activity"/>
    <property type="evidence" value="ECO:0007669"/>
    <property type="project" value="TreeGrafter"/>
</dbReference>
<dbReference type="InterPro" id="IPR009057">
    <property type="entry name" value="Homeodomain-like_sf"/>
</dbReference>
<dbReference type="EMBL" id="JACHBR010000001">
    <property type="protein sequence ID" value="MBB5629560.1"/>
    <property type="molecule type" value="Genomic_DNA"/>
</dbReference>
<dbReference type="PANTHER" id="PTHR30055">
    <property type="entry name" value="HTH-TYPE TRANSCRIPTIONAL REGULATOR RUTR"/>
    <property type="match status" value="1"/>
</dbReference>
<dbReference type="PRINTS" id="PR00455">
    <property type="entry name" value="HTHTETR"/>
</dbReference>
<reference evidence="4 5" key="1">
    <citation type="submission" date="2020-08" db="EMBL/GenBank/DDBJ databases">
        <title>Sequencing the genomes of 1000 actinobacteria strains.</title>
        <authorList>
            <person name="Klenk H.-P."/>
        </authorList>
    </citation>
    <scope>NUCLEOTIDE SEQUENCE [LARGE SCALE GENOMIC DNA]</scope>
    <source>
        <strain evidence="4 5">DSM 45790</strain>
    </source>
</reference>
<dbReference type="PROSITE" id="PS50977">
    <property type="entry name" value="HTH_TETR_2"/>
    <property type="match status" value="1"/>
</dbReference>
<dbReference type="PANTHER" id="PTHR30055:SF239">
    <property type="entry name" value="TRANSCRIPTIONAL REGULATORY PROTEIN"/>
    <property type="match status" value="1"/>
</dbReference>
<feature type="DNA-binding region" description="H-T-H motif" evidence="2">
    <location>
        <begin position="29"/>
        <end position="48"/>
    </location>
</feature>
<keyword evidence="5" id="KW-1185">Reference proteome</keyword>
<dbReference type="InterPro" id="IPR001647">
    <property type="entry name" value="HTH_TetR"/>
</dbReference>
<gene>
    <name evidence="4" type="ORF">BJ981_005259</name>
</gene>
<dbReference type="InterPro" id="IPR050109">
    <property type="entry name" value="HTH-type_TetR-like_transc_reg"/>
</dbReference>
<evidence type="ECO:0000259" key="3">
    <source>
        <dbReference type="PROSITE" id="PS50977"/>
    </source>
</evidence>
<dbReference type="GO" id="GO:0000976">
    <property type="term" value="F:transcription cis-regulatory region binding"/>
    <property type="evidence" value="ECO:0007669"/>
    <property type="project" value="TreeGrafter"/>
</dbReference>
<dbReference type="SUPFAM" id="SSF46689">
    <property type="entry name" value="Homeodomain-like"/>
    <property type="match status" value="1"/>
</dbReference>
<dbReference type="Gene3D" id="1.10.357.10">
    <property type="entry name" value="Tetracycline Repressor, domain 2"/>
    <property type="match status" value="1"/>
</dbReference>
<evidence type="ECO:0000313" key="5">
    <source>
        <dbReference type="Proteomes" id="UP000588112"/>
    </source>
</evidence>
<evidence type="ECO:0000256" key="2">
    <source>
        <dbReference type="PROSITE-ProRule" id="PRU00335"/>
    </source>
</evidence>
<comment type="caution">
    <text evidence="4">The sequence shown here is derived from an EMBL/GenBank/DDBJ whole genome shotgun (WGS) entry which is preliminary data.</text>
</comment>
<proteinExistence type="predicted"/>